<proteinExistence type="predicted"/>
<reference evidence="2 3" key="1">
    <citation type="journal article" date="2011" name="Stand. Genomic Sci.">
        <title>Complete genome sequence of the acetate-degrading sulfate reducer Desulfobacca acetoxidans type strain (ASRB2).</title>
        <authorList>
            <person name="Goker M."/>
            <person name="Teshima H."/>
            <person name="Lapidus A."/>
            <person name="Nolan M."/>
            <person name="Lucas S."/>
            <person name="Hammon N."/>
            <person name="Deshpande S."/>
            <person name="Cheng J.F."/>
            <person name="Tapia R."/>
            <person name="Han C."/>
            <person name="Goodwin L."/>
            <person name="Pitluck S."/>
            <person name="Huntemann M."/>
            <person name="Liolios K."/>
            <person name="Ivanova N."/>
            <person name="Pagani I."/>
            <person name="Mavromatis K."/>
            <person name="Ovchinikova G."/>
            <person name="Pati A."/>
            <person name="Chen A."/>
            <person name="Palaniappan K."/>
            <person name="Land M."/>
            <person name="Hauser L."/>
            <person name="Brambilla E.M."/>
            <person name="Rohde M."/>
            <person name="Spring S."/>
            <person name="Detter J.C."/>
            <person name="Woyke T."/>
            <person name="Bristow J."/>
            <person name="Eisen J.A."/>
            <person name="Markowitz V."/>
            <person name="Hugenholtz P."/>
            <person name="Kyrpides N.C."/>
            <person name="Klenk H.P."/>
        </authorList>
    </citation>
    <scope>NUCLEOTIDE SEQUENCE [LARGE SCALE GENOMIC DNA]</scope>
    <source>
        <strain evidence="3">ATCC 700848 / DSM 11109 / ASRB2</strain>
    </source>
</reference>
<dbReference type="HOGENOM" id="CLU_3042677_0_0_7"/>
<keyword evidence="1" id="KW-0472">Membrane</keyword>
<keyword evidence="3" id="KW-1185">Reference proteome</keyword>
<dbReference type="Proteomes" id="UP000000483">
    <property type="component" value="Chromosome"/>
</dbReference>
<name>F2NFQ9_DESAR</name>
<evidence type="ECO:0000256" key="1">
    <source>
        <dbReference type="SAM" id="Phobius"/>
    </source>
</evidence>
<dbReference type="RefSeq" id="WP_013707287.1">
    <property type="nucleotide sequence ID" value="NC_015388.1"/>
</dbReference>
<gene>
    <name evidence="2" type="ordered locus">Desac_2356</name>
</gene>
<dbReference type="EMBL" id="CP002629">
    <property type="protein sequence ID" value="AEB10178.1"/>
    <property type="molecule type" value="Genomic_DNA"/>
</dbReference>
<dbReference type="STRING" id="880072.Desac_2356"/>
<keyword evidence="1" id="KW-0812">Transmembrane</keyword>
<reference evidence="3" key="2">
    <citation type="submission" date="2011-03" db="EMBL/GenBank/DDBJ databases">
        <title>The complete genome of Desulfobacca acetoxidans DSM 11109.</title>
        <authorList>
            <consortium name="US DOE Joint Genome Institute (JGI-PGF)"/>
            <person name="Lucas S."/>
            <person name="Copeland A."/>
            <person name="Lapidus A."/>
            <person name="Bruce D."/>
            <person name="Goodwin L."/>
            <person name="Pitluck S."/>
            <person name="Peters L."/>
            <person name="Kyrpides N."/>
            <person name="Mavromatis K."/>
            <person name="Ivanova N."/>
            <person name="Ovchinnikova G."/>
            <person name="Teshima H."/>
            <person name="Detter J.C."/>
            <person name="Han C."/>
            <person name="Land M."/>
            <person name="Hauser L."/>
            <person name="Markowitz V."/>
            <person name="Cheng J.-F."/>
            <person name="Hugenholtz P."/>
            <person name="Woyke T."/>
            <person name="Wu D."/>
            <person name="Spring S."/>
            <person name="Schueler E."/>
            <person name="Brambilla E."/>
            <person name="Klenk H.-P."/>
            <person name="Eisen J.A."/>
        </authorList>
    </citation>
    <scope>NUCLEOTIDE SEQUENCE [LARGE SCALE GENOMIC DNA]</scope>
    <source>
        <strain evidence="3">ATCC 700848 / DSM 11109 / ASRB2</strain>
    </source>
</reference>
<accession>F2NFQ9</accession>
<keyword evidence="1" id="KW-1133">Transmembrane helix</keyword>
<organism evidence="2 3">
    <name type="scientific">Desulfobacca acetoxidans (strain ATCC 700848 / DSM 11109 / ASRB2)</name>
    <dbReference type="NCBI Taxonomy" id="880072"/>
    <lineage>
        <taxon>Bacteria</taxon>
        <taxon>Pseudomonadati</taxon>
        <taxon>Thermodesulfobacteriota</taxon>
        <taxon>Desulfobaccia</taxon>
        <taxon>Desulfobaccales</taxon>
        <taxon>Desulfobaccaceae</taxon>
        <taxon>Desulfobacca</taxon>
    </lineage>
</organism>
<sequence>MASKELTSWDILRDPNRILLEEDYGSWLTLLIYLLTWVVEIGLLFVIALDLLRR</sequence>
<evidence type="ECO:0000313" key="3">
    <source>
        <dbReference type="Proteomes" id="UP000000483"/>
    </source>
</evidence>
<dbReference type="KEGG" id="dao:Desac_2356"/>
<feature type="transmembrane region" description="Helical" evidence="1">
    <location>
        <begin position="30"/>
        <end position="52"/>
    </location>
</feature>
<evidence type="ECO:0000313" key="2">
    <source>
        <dbReference type="EMBL" id="AEB10178.1"/>
    </source>
</evidence>
<dbReference type="AlphaFoldDB" id="F2NFQ9"/>
<protein>
    <submittedName>
        <fullName evidence="2">Uncharacterized protein</fullName>
    </submittedName>
</protein>